<dbReference type="RefSeq" id="WP_345303654.1">
    <property type="nucleotide sequence ID" value="NZ_BAABJE010000014.1"/>
</dbReference>
<evidence type="ECO:0000313" key="1">
    <source>
        <dbReference type="EMBL" id="GAA4797881.1"/>
    </source>
</evidence>
<protein>
    <submittedName>
        <fullName evidence="1">Uncharacterized protein</fullName>
    </submittedName>
</protein>
<dbReference type="EMBL" id="BAABJE010000014">
    <property type="protein sequence ID" value="GAA4797881.1"/>
    <property type="molecule type" value="Genomic_DNA"/>
</dbReference>
<evidence type="ECO:0000313" key="2">
    <source>
        <dbReference type="Proteomes" id="UP001499959"/>
    </source>
</evidence>
<gene>
    <name evidence="1" type="ORF">GCM10023307_24780</name>
</gene>
<reference evidence="2" key="1">
    <citation type="journal article" date="2019" name="Int. J. Syst. Evol. Microbiol.">
        <title>The Global Catalogue of Microorganisms (GCM) 10K type strain sequencing project: providing services to taxonomists for standard genome sequencing and annotation.</title>
        <authorList>
            <consortium name="The Broad Institute Genomics Platform"/>
            <consortium name="The Broad Institute Genome Sequencing Center for Infectious Disease"/>
            <person name="Wu L."/>
            <person name="Ma J."/>
        </authorList>
    </citation>
    <scope>NUCLEOTIDE SEQUENCE [LARGE SCALE GENOMIC DNA]</scope>
    <source>
        <strain evidence="2">JCM 18204</strain>
    </source>
</reference>
<sequence>MIPDLYPYCARIVPASAAGTCSTGKSGVPAILAVPLNDLLPSPVALLMFRPRQKKENVGQGSPQCFPAALTLAAPTVSLAQDARETKIKVDDLTSRTYP</sequence>
<name>A0ABP9BNE4_9GAMM</name>
<accession>A0ABP9BNE4</accession>
<keyword evidence="2" id="KW-1185">Reference proteome</keyword>
<dbReference type="Proteomes" id="UP001499959">
    <property type="component" value="Unassembled WGS sequence"/>
</dbReference>
<organism evidence="1 2">
    <name type="scientific">Lysobacter hankyongensis</name>
    <dbReference type="NCBI Taxonomy" id="1176535"/>
    <lineage>
        <taxon>Bacteria</taxon>
        <taxon>Pseudomonadati</taxon>
        <taxon>Pseudomonadota</taxon>
        <taxon>Gammaproteobacteria</taxon>
        <taxon>Lysobacterales</taxon>
        <taxon>Lysobacteraceae</taxon>
        <taxon>Lysobacter</taxon>
    </lineage>
</organism>
<comment type="caution">
    <text evidence="1">The sequence shown here is derived from an EMBL/GenBank/DDBJ whole genome shotgun (WGS) entry which is preliminary data.</text>
</comment>
<proteinExistence type="predicted"/>